<sequence length="99" mass="10813">MTLARHPAPLSGAGLRGNNAPSDWPPVAIVPRRGRDPVKLTHPLIGRMRGEPGPVRYACSEVWSRCRRGKQGGDCQPGGCREITSRRRSRQREAEAGSC</sequence>
<evidence type="ECO:0000313" key="2">
    <source>
        <dbReference type="Ensembl" id="ENSMPUP00000002526.1"/>
    </source>
</evidence>
<reference evidence="2" key="1">
    <citation type="submission" date="2024-06" db="UniProtKB">
        <authorList>
            <consortium name="Ensembl"/>
        </authorList>
    </citation>
    <scope>IDENTIFICATION</scope>
</reference>
<organism evidence="2">
    <name type="scientific">Mustela putorius furo</name>
    <name type="common">European domestic ferret</name>
    <name type="synonym">Mustela furo</name>
    <dbReference type="NCBI Taxonomy" id="9669"/>
    <lineage>
        <taxon>Eukaryota</taxon>
        <taxon>Metazoa</taxon>
        <taxon>Chordata</taxon>
        <taxon>Craniata</taxon>
        <taxon>Vertebrata</taxon>
        <taxon>Euteleostomi</taxon>
        <taxon>Mammalia</taxon>
        <taxon>Eutheria</taxon>
        <taxon>Laurasiatheria</taxon>
        <taxon>Carnivora</taxon>
        <taxon>Caniformia</taxon>
        <taxon>Musteloidea</taxon>
        <taxon>Mustelidae</taxon>
        <taxon>Mustelinae</taxon>
        <taxon>Mustela</taxon>
    </lineage>
</organism>
<dbReference type="HOGENOM" id="CLU_2319593_0_0_1"/>
<accession>M3XTX6</accession>
<evidence type="ECO:0000256" key="1">
    <source>
        <dbReference type="SAM" id="MobiDB-lite"/>
    </source>
</evidence>
<dbReference type="AlphaFoldDB" id="M3XTX6"/>
<proteinExistence type="predicted"/>
<feature type="region of interest" description="Disordered" evidence="1">
    <location>
        <begin position="69"/>
        <end position="99"/>
    </location>
</feature>
<name>M3XTX6_MUSPF</name>
<protein>
    <submittedName>
        <fullName evidence="2">Uncharacterized protein</fullName>
    </submittedName>
</protein>
<dbReference type="InParanoid" id="M3XTX6"/>
<dbReference type="Ensembl" id="ENSMPUT00000002578.1">
    <property type="protein sequence ID" value="ENSMPUP00000002526.1"/>
    <property type="gene ID" value="ENSMPUG00000002555.1"/>
</dbReference>
<dbReference type="EMBL" id="AEYP01066565">
    <property type="status" value="NOT_ANNOTATED_CDS"/>
    <property type="molecule type" value="Genomic_DNA"/>
</dbReference>
<feature type="region of interest" description="Disordered" evidence="1">
    <location>
        <begin position="1"/>
        <end position="30"/>
    </location>
</feature>